<dbReference type="InterPro" id="IPR027417">
    <property type="entry name" value="P-loop_NTPase"/>
</dbReference>
<evidence type="ECO:0000313" key="5">
    <source>
        <dbReference type="EMBL" id="SFF34521.1"/>
    </source>
</evidence>
<dbReference type="AlphaFoldDB" id="A0A1I2I1W0"/>
<comment type="similarity">
    <text evidence="1">Belongs to the ABC transporter superfamily.</text>
</comment>
<dbReference type="GO" id="GO:0005524">
    <property type="term" value="F:ATP binding"/>
    <property type="evidence" value="ECO:0007669"/>
    <property type="project" value="UniProtKB-KW"/>
</dbReference>
<dbReference type="SUPFAM" id="SSF52540">
    <property type="entry name" value="P-loop containing nucleoside triphosphate hydrolases"/>
    <property type="match status" value="1"/>
</dbReference>
<protein>
    <submittedName>
        <fullName evidence="5">AAA domain</fullName>
    </submittedName>
</protein>
<keyword evidence="3" id="KW-0547">Nucleotide-binding</keyword>
<keyword evidence="4" id="KW-0067">ATP-binding</keyword>
<dbReference type="GO" id="GO:0016887">
    <property type="term" value="F:ATP hydrolysis activity"/>
    <property type="evidence" value="ECO:0007669"/>
    <property type="project" value="InterPro"/>
</dbReference>
<gene>
    <name evidence="5" type="ORF">SAMN04487969_12819</name>
</gene>
<dbReference type="Gene3D" id="3.40.50.300">
    <property type="entry name" value="P-loop containing nucleotide triphosphate hydrolases"/>
    <property type="match status" value="1"/>
</dbReference>
<evidence type="ECO:0000256" key="2">
    <source>
        <dbReference type="ARBA" id="ARBA00022448"/>
    </source>
</evidence>
<dbReference type="InterPro" id="IPR050763">
    <property type="entry name" value="ABC_transporter_ATP-binding"/>
</dbReference>
<organism evidence="5 6">
    <name type="scientific">Paenibacillus algorifonticola</name>
    <dbReference type="NCBI Taxonomy" id="684063"/>
    <lineage>
        <taxon>Bacteria</taxon>
        <taxon>Bacillati</taxon>
        <taxon>Bacillota</taxon>
        <taxon>Bacilli</taxon>
        <taxon>Bacillales</taxon>
        <taxon>Paenibacillaceae</taxon>
        <taxon>Paenibacillus</taxon>
    </lineage>
</organism>
<dbReference type="PANTHER" id="PTHR42711:SF5">
    <property type="entry name" value="ABC TRANSPORTER ATP-BINDING PROTEIN NATA"/>
    <property type="match status" value="1"/>
</dbReference>
<accession>A0A1I2I1W0</accession>
<keyword evidence="6" id="KW-1185">Reference proteome</keyword>
<sequence>MSLVGKPQIIFLDEPTTGLDPEARIEVWNIVKELAGGGTTVFLTTQYLEEAEQLADRISILHEGRIIASGTLAELKQLFPKAKVEYVEKQPTLEEIFLAIIGKKEAI</sequence>
<evidence type="ECO:0000313" key="6">
    <source>
        <dbReference type="Proteomes" id="UP000183410"/>
    </source>
</evidence>
<evidence type="ECO:0000256" key="4">
    <source>
        <dbReference type="ARBA" id="ARBA00022840"/>
    </source>
</evidence>
<proteinExistence type="inferred from homology"/>
<dbReference type="Proteomes" id="UP000183410">
    <property type="component" value="Unassembled WGS sequence"/>
</dbReference>
<evidence type="ECO:0000256" key="3">
    <source>
        <dbReference type="ARBA" id="ARBA00022741"/>
    </source>
</evidence>
<dbReference type="PANTHER" id="PTHR42711">
    <property type="entry name" value="ABC TRANSPORTER ATP-BINDING PROTEIN"/>
    <property type="match status" value="1"/>
</dbReference>
<reference evidence="6" key="1">
    <citation type="submission" date="2016-10" db="EMBL/GenBank/DDBJ databases">
        <authorList>
            <person name="Varghese N."/>
            <person name="Submissions S."/>
        </authorList>
    </citation>
    <scope>NUCLEOTIDE SEQUENCE [LARGE SCALE GENOMIC DNA]</scope>
    <source>
        <strain evidence="6">CGMCC 1.10223</strain>
    </source>
</reference>
<evidence type="ECO:0000256" key="1">
    <source>
        <dbReference type="ARBA" id="ARBA00005417"/>
    </source>
</evidence>
<keyword evidence="2" id="KW-0813">Transport</keyword>
<dbReference type="EMBL" id="FONN01000028">
    <property type="protein sequence ID" value="SFF34521.1"/>
    <property type="molecule type" value="Genomic_DNA"/>
</dbReference>
<name>A0A1I2I1W0_9BACL</name>